<sequence length="65" mass="6940">MLCWDPLRQLAAAQSITVDELVTEQLAKLVAPRPVRAFRGTTCCTPTIAPTHPASSLMCGEADDA</sequence>
<proteinExistence type="predicted"/>
<dbReference type="AlphaFoldDB" id="A0A4D4K5P5"/>
<evidence type="ECO:0000313" key="2">
    <source>
        <dbReference type="EMBL" id="GDY41233.1"/>
    </source>
</evidence>
<reference evidence="3 4" key="1">
    <citation type="journal article" date="2020" name="Int. J. Syst. Evol. Microbiol.">
        <title>Reclassification of Streptomyces castelarensis and Streptomyces sporoclivatus as later heterotypic synonyms of Streptomyces antimycoticus.</title>
        <authorList>
            <person name="Komaki H."/>
            <person name="Tamura T."/>
        </authorList>
    </citation>
    <scope>NUCLEOTIDE SEQUENCE [LARGE SCALE GENOMIC DNA]</scope>
    <source>
        <strain evidence="1 4">NBRC 100767</strain>
        <strain evidence="2 3">NBRC 12839</strain>
    </source>
</reference>
<organism evidence="2 3">
    <name type="scientific">Streptomyces antimycoticus</name>
    <dbReference type="NCBI Taxonomy" id="68175"/>
    <lineage>
        <taxon>Bacteria</taxon>
        <taxon>Bacillati</taxon>
        <taxon>Actinomycetota</taxon>
        <taxon>Actinomycetes</taxon>
        <taxon>Kitasatosporales</taxon>
        <taxon>Streptomycetaceae</taxon>
        <taxon>Streptomyces</taxon>
        <taxon>Streptomyces violaceusniger group</taxon>
    </lineage>
</organism>
<evidence type="ECO:0000313" key="3">
    <source>
        <dbReference type="Proteomes" id="UP000299290"/>
    </source>
</evidence>
<keyword evidence="3" id="KW-1185">Reference proteome</keyword>
<dbReference type="EMBL" id="BJHV01000001">
    <property type="protein sequence ID" value="GDY41233.1"/>
    <property type="molecule type" value="Genomic_DNA"/>
</dbReference>
<evidence type="ECO:0000313" key="1">
    <source>
        <dbReference type="EMBL" id="BBJ45199.1"/>
    </source>
</evidence>
<protein>
    <submittedName>
        <fullName evidence="2">Uncharacterized protein</fullName>
    </submittedName>
</protein>
<evidence type="ECO:0000313" key="4">
    <source>
        <dbReference type="Proteomes" id="UP000463951"/>
    </source>
</evidence>
<accession>A0A4D4K5P5</accession>
<dbReference type="Proteomes" id="UP000299290">
    <property type="component" value="Unassembled WGS sequence"/>
</dbReference>
<gene>
    <name evidence="2" type="ORF">SANT12839_021150</name>
    <name evidence="1" type="ORF">SSPO_079170</name>
</gene>
<dbReference type="EMBL" id="AP019620">
    <property type="protein sequence ID" value="BBJ45199.1"/>
    <property type="molecule type" value="Genomic_DNA"/>
</dbReference>
<dbReference type="Proteomes" id="UP000463951">
    <property type="component" value="Chromosome"/>
</dbReference>
<name>A0A4D4K5P5_9ACTN</name>